<name>A0A6N7L8Z3_SINTE</name>
<organism evidence="7 8">
    <name type="scientific">Sinorhizobium terangae</name>
    <dbReference type="NCBI Taxonomy" id="110322"/>
    <lineage>
        <taxon>Bacteria</taxon>
        <taxon>Pseudomonadati</taxon>
        <taxon>Pseudomonadota</taxon>
        <taxon>Alphaproteobacteria</taxon>
        <taxon>Hyphomicrobiales</taxon>
        <taxon>Rhizobiaceae</taxon>
        <taxon>Sinorhizobium/Ensifer group</taxon>
        <taxon>Sinorhizobium</taxon>
    </lineage>
</organism>
<feature type="transmembrane region" description="Helical" evidence="5">
    <location>
        <begin position="12"/>
        <end position="31"/>
    </location>
</feature>
<evidence type="ECO:0000313" key="8">
    <source>
        <dbReference type="Proteomes" id="UP000439983"/>
    </source>
</evidence>
<evidence type="ECO:0000256" key="1">
    <source>
        <dbReference type="ARBA" id="ARBA00022617"/>
    </source>
</evidence>
<dbReference type="Gene3D" id="1.10.760.10">
    <property type="entry name" value="Cytochrome c-like domain"/>
    <property type="match status" value="1"/>
</dbReference>
<dbReference type="SUPFAM" id="SSF46626">
    <property type="entry name" value="Cytochrome c"/>
    <property type="match status" value="1"/>
</dbReference>
<keyword evidence="8" id="KW-1185">Reference proteome</keyword>
<evidence type="ECO:0000313" key="7">
    <source>
        <dbReference type="EMBL" id="MQX14337.1"/>
    </source>
</evidence>
<gene>
    <name evidence="7" type="ORF">GHK62_06045</name>
</gene>
<proteinExistence type="predicted"/>
<accession>A0A6N7L8Z3</accession>
<dbReference type="InterPro" id="IPR036909">
    <property type="entry name" value="Cyt_c-like_dom_sf"/>
</dbReference>
<dbReference type="GO" id="GO:0046872">
    <property type="term" value="F:metal ion binding"/>
    <property type="evidence" value="ECO:0007669"/>
    <property type="project" value="UniProtKB-KW"/>
</dbReference>
<evidence type="ECO:0000256" key="3">
    <source>
        <dbReference type="ARBA" id="ARBA00023004"/>
    </source>
</evidence>
<evidence type="ECO:0000259" key="6">
    <source>
        <dbReference type="PROSITE" id="PS51007"/>
    </source>
</evidence>
<dbReference type="OrthoDB" id="9794982at2"/>
<dbReference type="GO" id="GO:0009055">
    <property type="term" value="F:electron transfer activity"/>
    <property type="evidence" value="ECO:0007669"/>
    <property type="project" value="InterPro"/>
</dbReference>
<keyword evidence="2 4" id="KW-0479">Metal-binding</keyword>
<keyword evidence="5" id="KW-0472">Membrane</keyword>
<evidence type="ECO:0000256" key="2">
    <source>
        <dbReference type="ARBA" id="ARBA00022723"/>
    </source>
</evidence>
<reference evidence="7 8" key="1">
    <citation type="journal article" date="2013" name="Genome Biol.">
        <title>Comparative genomics of the core and accessory genomes of 48 Sinorhizobium strains comprising five genospecies.</title>
        <authorList>
            <person name="Sugawara M."/>
            <person name="Epstein B."/>
            <person name="Badgley B.D."/>
            <person name="Unno T."/>
            <person name="Xu L."/>
            <person name="Reese J."/>
            <person name="Gyaneshwar P."/>
            <person name="Denny R."/>
            <person name="Mudge J."/>
            <person name="Bharti A.K."/>
            <person name="Farmer A.D."/>
            <person name="May G.D."/>
            <person name="Woodward J.E."/>
            <person name="Medigue C."/>
            <person name="Vallenet D."/>
            <person name="Lajus A."/>
            <person name="Rouy Z."/>
            <person name="Martinez-Vaz B."/>
            <person name="Tiffin P."/>
            <person name="Young N.D."/>
            <person name="Sadowsky M.J."/>
        </authorList>
    </citation>
    <scope>NUCLEOTIDE SEQUENCE [LARGE SCALE GENOMIC DNA]</scope>
    <source>
        <strain evidence="7 8">USDA4894</strain>
    </source>
</reference>
<keyword evidence="5" id="KW-0812">Transmembrane</keyword>
<dbReference type="PROSITE" id="PS51007">
    <property type="entry name" value="CYTC"/>
    <property type="match status" value="1"/>
</dbReference>
<dbReference type="Proteomes" id="UP000439983">
    <property type="component" value="Unassembled WGS sequence"/>
</dbReference>
<keyword evidence="3 4" id="KW-0408">Iron</keyword>
<dbReference type="AlphaFoldDB" id="A0A6N7L8Z3"/>
<keyword evidence="5" id="KW-1133">Transmembrane helix</keyword>
<keyword evidence="1 4" id="KW-0349">Heme</keyword>
<dbReference type="RefSeq" id="WP_153437421.1">
    <property type="nucleotide sequence ID" value="NZ_JACIGA010000008.1"/>
</dbReference>
<protein>
    <submittedName>
        <fullName evidence="7">Cytochrome C</fullName>
    </submittedName>
</protein>
<comment type="caution">
    <text evidence="7">The sequence shown here is derived from an EMBL/GenBank/DDBJ whole genome shotgun (WGS) entry which is preliminary data.</text>
</comment>
<sequence length="137" mass="14677">MQAASTRRKASLLLTSIVVAMSLVMVGANVLKERQQRRSVAMAMTQGDPSQAPPIFRKYGCGGCHVIPGVAGADGKVGGPLVDLRERVYLAGVVENTSENLVNWIVSPQRFSQHSAMPATGITEPEARHLAAYLYAQ</sequence>
<evidence type="ECO:0000256" key="4">
    <source>
        <dbReference type="PROSITE-ProRule" id="PRU00433"/>
    </source>
</evidence>
<dbReference type="EMBL" id="WITC01000028">
    <property type="protein sequence ID" value="MQX14337.1"/>
    <property type="molecule type" value="Genomic_DNA"/>
</dbReference>
<evidence type="ECO:0000256" key="5">
    <source>
        <dbReference type="SAM" id="Phobius"/>
    </source>
</evidence>
<dbReference type="GO" id="GO:0020037">
    <property type="term" value="F:heme binding"/>
    <property type="evidence" value="ECO:0007669"/>
    <property type="project" value="InterPro"/>
</dbReference>
<dbReference type="InterPro" id="IPR009056">
    <property type="entry name" value="Cyt_c-like_dom"/>
</dbReference>
<feature type="domain" description="Cytochrome c" evidence="6">
    <location>
        <begin position="47"/>
        <end position="137"/>
    </location>
</feature>